<proteinExistence type="predicted"/>
<reference evidence="4" key="1">
    <citation type="submission" date="2016-11" db="UniProtKB">
        <authorList>
            <consortium name="WormBaseParasite"/>
        </authorList>
    </citation>
    <scope>IDENTIFICATION</scope>
</reference>
<organism evidence="3 4">
    <name type="scientific">Macrostomum lignano</name>
    <dbReference type="NCBI Taxonomy" id="282301"/>
    <lineage>
        <taxon>Eukaryota</taxon>
        <taxon>Metazoa</taxon>
        <taxon>Spiralia</taxon>
        <taxon>Lophotrochozoa</taxon>
        <taxon>Platyhelminthes</taxon>
        <taxon>Rhabditophora</taxon>
        <taxon>Macrostomorpha</taxon>
        <taxon>Macrostomida</taxon>
        <taxon>Macrostomidae</taxon>
        <taxon>Macrostomum</taxon>
    </lineage>
</organism>
<feature type="compositionally biased region" description="Basic residues" evidence="2">
    <location>
        <begin position="228"/>
        <end position="242"/>
    </location>
</feature>
<dbReference type="AlphaFoldDB" id="A0A1I8F4P4"/>
<feature type="compositionally biased region" description="Low complexity" evidence="2">
    <location>
        <begin position="243"/>
        <end position="258"/>
    </location>
</feature>
<evidence type="ECO:0000313" key="3">
    <source>
        <dbReference type="Proteomes" id="UP000095280"/>
    </source>
</evidence>
<keyword evidence="3" id="KW-1185">Reference proteome</keyword>
<feature type="compositionally biased region" description="Low complexity" evidence="2">
    <location>
        <begin position="321"/>
        <end position="342"/>
    </location>
</feature>
<protein>
    <submittedName>
        <fullName evidence="4">CCDC92 domain-containing protein</fullName>
    </submittedName>
</protein>
<evidence type="ECO:0000256" key="2">
    <source>
        <dbReference type="SAM" id="MobiDB-lite"/>
    </source>
</evidence>
<accession>A0A1I8F4P4</accession>
<evidence type="ECO:0000256" key="1">
    <source>
        <dbReference type="SAM" id="Coils"/>
    </source>
</evidence>
<dbReference type="Proteomes" id="UP000095280">
    <property type="component" value="Unplaced"/>
</dbReference>
<feature type="compositionally biased region" description="Basic residues" evidence="2">
    <location>
        <begin position="280"/>
        <end position="295"/>
    </location>
</feature>
<keyword evidence="1" id="KW-0175">Coiled coil</keyword>
<name>A0A1I8F4P4_9PLAT</name>
<feature type="compositionally biased region" description="Basic and acidic residues" evidence="2">
    <location>
        <begin position="66"/>
        <end position="77"/>
    </location>
</feature>
<evidence type="ECO:0000313" key="4">
    <source>
        <dbReference type="WBParaSite" id="maker-unitig_20478-snap-gene-0.2-mRNA-1"/>
    </source>
</evidence>
<dbReference type="WBParaSite" id="maker-unitig_20478-snap-gene-0.2-mRNA-1">
    <property type="protein sequence ID" value="maker-unitig_20478-snap-gene-0.2-mRNA-1"/>
    <property type="gene ID" value="maker-unitig_20478-snap-gene-0.2"/>
</dbReference>
<sequence>TRQRLMQVIEEEREILDATRRENYQLRAKVELDGQDIQGLEGRLGELEASAGRIEGRKCRAGQAADRGRGHHSEQACRRRAAARAPSRRARPSPKQRQRQKKSAAETAAARRSGGHRGGRPRELPDDWLEGPDRQPGQRLTAAKVAAGRRRGDRRSRQSGDEFVLVCTPRQQAAASRSGGGGLSMRRYPEDQRSRSGERLSGQGAHSWPGAQAKIWRGGVAAAPWQTKRPRGCRRSHSRRRPQQPSVEPQQQQQQQQVANASKAHRPLRTQVAPAATQRRQWKRQWRWWQRRRSSQRQSSEHNNSEPRWTLSAAPQPARTAVGGPAAAPSARPSSRASGVPRLNLDFATRDGAEQQQSGADSVRDFLESRELTASARRYADQLIDRKEPNFRPKQGLRQGIL</sequence>
<feature type="coiled-coil region" evidence="1">
    <location>
        <begin position="2"/>
        <end position="29"/>
    </location>
</feature>
<feature type="compositionally biased region" description="Basic and acidic residues" evidence="2">
    <location>
        <begin position="187"/>
        <end position="198"/>
    </location>
</feature>
<feature type="compositionally biased region" description="Basic residues" evidence="2">
    <location>
        <begin position="78"/>
        <end position="102"/>
    </location>
</feature>
<feature type="region of interest" description="Disordered" evidence="2">
    <location>
        <begin position="48"/>
        <end position="365"/>
    </location>
</feature>